<evidence type="ECO:0000256" key="5">
    <source>
        <dbReference type="ARBA" id="ARBA00011437"/>
    </source>
</evidence>
<dbReference type="PRINTS" id="PR01440">
    <property type="entry name" value="CELLSNTHASEB"/>
</dbReference>
<evidence type="ECO:0000256" key="14">
    <source>
        <dbReference type="ARBA" id="ARBA00033444"/>
    </source>
</evidence>
<keyword evidence="11 15" id="KW-0135">Cellulose biosynthesis</keyword>
<evidence type="ECO:0000256" key="4">
    <source>
        <dbReference type="ARBA" id="ARBA00010714"/>
    </source>
</evidence>
<keyword evidence="9 15" id="KW-0973">c-di-GMP</keyword>
<evidence type="ECO:0000256" key="11">
    <source>
        <dbReference type="ARBA" id="ARBA00022916"/>
    </source>
</evidence>
<evidence type="ECO:0000256" key="12">
    <source>
        <dbReference type="ARBA" id="ARBA00022989"/>
    </source>
</evidence>
<evidence type="ECO:0000313" key="17">
    <source>
        <dbReference type="Proteomes" id="UP000244248"/>
    </source>
</evidence>
<sequence>MIVKTMNRRVRFTLMWMFGLAAFLINAQTYAAATPLSTVTPVPASEQLRLQTLMFKDMGHYEPVQLKGVDGRMNLAFGVRLDESVVSAKLKLRFSYSPALLPLLSHLKLVLNGEVVDALLLPKETAGTEVEREIELDPRYFTDYNNLSIQLVGHYTMECEDAMHSSIWASISNRSSLELTLRPLALQPGLSLLPAPFFDRRDNRRLDLPFVFAAKPSLATLRAAGVVASWFGAEAAYRSARFPTFYDQMPQRNAVVFATNAERPTVLQLPEVKLPTISVRPLPSDPTIKLLIIQGQDAAQLKTAADALVLGQVVLTGDTATITKVVYDPPRKAYDVPNWIRTDRPVKFSELVGDPSELQAVGHQPSPIRVNVRLPPDLLTWNRKGVPLDLKYRYTPPAVEDNSSLTVSINNSFVQAFRLRASGKGGDKGRLMVPVLDEAMAQYEESLVIPAFQVGSNNQLQFLFALDYHKEGQCKDSIVDATRSAIDPDSTIDLSPFPHYTTMPNLALFANAGFPFTKYADLSQTAVVVSNQPAADDAELMFFMLGRLGRVTGIPALRYNLVPTSAVSAQKDFDLLVINGAGESDLLTKWGKSLPAIIDKNRRLMTPLSPSKLQPGQLYGNEDSKTKSPWSVDASTNGGLAALIGFESPLQSGRSVVAVSSSGSEVAKNVVNAIEDDGLVSRIHGDIAFVRDRQIDSFQVNNMYYVGHLPWHLRIWFFLSMHPVLLAIFGLLAGLILAFLCYWTLRGVAARRMRQ</sequence>
<gene>
    <name evidence="16" type="ORF">CJD38_11820</name>
</gene>
<keyword evidence="15" id="KW-0732">Signal</keyword>
<evidence type="ECO:0000256" key="13">
    <source>
        <dbReference type="ARBA" id="ARBA00023136"/>
    </source>
</evidence>
<dbReference type="AlphaFoldDB" id="A0A2T5MEH7"/>
<feature type="chain" id="PRO_5015374662" description="Cyclic di-GMP-binding protein" evidence="15">
    <location>
        <begin position="32"/>
        <end position="755"/>
    </location>
</feature>
<keyword evidence="10 15" id="KW-0812">Transmembrane</keyword>
<keyword evidence="13 15" id="KW-0472">Membrane</keyword>
<evidence type="ECO:0000256" key="8">
    <source>
        <dbReference type="ARBA" id="ARBA00022519"/>
    </source>
</evidence>
<comment type="subunit">
    <text evidence="5 15">Tightly associated with the cellulose synthase catalytic subunit.</text>
</comment>
<dbReference type="GO" id="GO:0030244">
    <property type="term" value="P:cellulose biosynthetic process"/>
    <property type="evidence" value="ECO:0007669"/>
    <property type="project" value="UniProtKB-KW"/>
</dbReference>
<keyword evidence="7 15" id="KW-1003">Cell membrane</keyword>
<feature type="signal peptide" evidence="15">
    <location>
        <begin position="1"/>
        <end position="31"/>
    </location>
</feature>
<keyword evidence="12 15" id="KW-1133">Transmembrane helix</keyword>
<name>A0A2T5MEH7_9GAMM</name>
<dbReference type="UniPathway" id="UPA00694"/>
<evidence type="ECO:0000256" key="10">
    <source>
        <dbReference type="ARBA" id="ARBA00022692"/>
    </source>
</evidence>
<protein>
    <recommendedName>
        <fullName evidence="6 15">Cyclic di-GMP-binding protein</fullName>
    </recommendedName>
    <alternativeName>
        <fullName evidence="14 15">Cellulose synthase regulatory subunit</fullName>
    </alternativeName>
</protein>
<reference evidence="16 17" key="1">
    <citation type="submission" date="2018-04" db="EMBL/GenBank/DDBJ databases">
        <title>Novel species isolated from glacier.</title>
        <authorList>
            <person name="Liu Q."/>
            <person name="Xin Y.-H."/>
        </authorList>
    </citation>
    <scope>NUCLEOTIDE SEQUENCE [LARGE SCALE GENOMIC DNA]</scope>
    <source>
        <strain evidence="16 17">GT1R17</strain>
    </source>
</reference>
<comment type="function">
    <text evidence="1 15">Binds the cellulose synthase activator, bis-(3'-5') cyclic diguanylic acid (c-di-GMP).</text>
</comment>
<keyword evidence="17" id="KW-1185">Reference proteome</keyword>
<dbReference type="InterPro" id="IPR018513">
    <property type="entry name" value="Cell_synthase_bac"/>
</dbReference>
<feature type="transmembrane region" description="Helical" evidence="15">
    <location>
        <begin position="724"/>
        <end position="745"/>
    </location>
</feature>
<comment type="similarity">
    <text evidence="4 15">Belongs to the AcsB/BcsB family.</text>
</comment>
<evidence type="ECO:0000256" key="15">
    <source>
        <dbReference type="RuleBase" id="RU365021"/>
    </source>
</evidence>
<evidence type="ECO:0000256" key="1">
    <source>
        <dbReference type="ARBA" id="ARBA00002057"/>
    </source>
</evidence>
<accession>A0A2T5MEH7</accession>
<dbReference type="GO" id="GO:0005886">
    <property type="term" value="C:plasma membrane"/>
    <property type="evidence" value="ECO:0007669"/>
    <property type="project" value="UniProtKB-SubCell"/>
</dbReference>
<comment type="pathway">
    <text evidence="3 15">Glycan metabolism; bacterial cellulose biosynthesis.</text>
</comment>
<evidence type="ECO:0000256" key="6">
    <source>
        <dbReference type="ARBA" id="ARBA00021844"/>
    </source>
</evidence>
<dbReference type="NCBIfam" id="NF008323">
    <property type="entry name" value="PRK11114.1-1"/>
    <property type="match status" value="1"/>
</dbReference>
<organism evidence="16 17">
    <name type="scientific">Stenotrophobium rhamnosiphilum</name>
    <dbReference type="NCBI Taxonomy" id="2029166"/>
    <lineage>
        <taxon>Bacteria</taxon>
        <taxon>Pseudomonadati</taxon>
        <taxon>Pseudomonadota</taxon>
        <taxon>Gammaproteobacteria</taxon>
        <taxon>Nevskiales</taxon>
        <taxon>Nevskiaceae</taxon>
        <taxon>Stenotrophobium</taxon>
    </lineage>
</organism>
<keyword evidence="8 15" id="KW-0997">Cell inner membrane</keyword>
<comment type="caution">
    <text evidence="16">The sequence shown here is derived from an EMBL/GenBank/DDBJ whole genome shotgun (WGS) entry which is preliminary data.</text>
</comment>
<dbReference type="PANTHER" id="PTHR39083:SF1">
    <property type="entry name" value="CYCLIC DI-GMP-BINDING PROTEIN"/>
    <property type="match status" value="1"/>
</dbReference>
<evidence type="ECO:0000256" key="7">
    <source>
        <dbReference type="ARBA" id="ARBA00022475"/>
    </source>
</evidence>
<evidence type="ECO:0000256" key="3">
    <source>
        <dbReference type="ARBA" id="ARBA00005186"/>
    </source>
</evidence>
<dbReference type="Proteomes" id="UP000244248">
    <property type="component" value="Unassembled WGS sequence"/>
</dbReference>
<dbReference type="Gene3D" id="2.60.120.260">
    <property type="entry name" value="Galactose-binding domain-like"/>
    <property type="match status" value="2"/>
</dbReference>
<evidence type="ECO:0000256" key="9">
    <source>
        <dbReference type="ARBA" id="ARBA00022636"/>
    </source>
</evidence>
<dbReference type="InterPro" id="IPR003920">
    <property type="entry name" value="Cell_synth_B"/>
</dbReference>
<evidence type="ECO:0000256" key="2">
    <source>
        <dbReference type="ARBA" id="ARBA00004377"/>
    </source>
</evidence>
<comment type="subcellular location">
    <subcellularLocation>
        <location evidence="2">Cell inner membrane</location>
        <topology evidence="2">Single-pass membrane protein</topology>
    </subcellularLocation>
</comment>
<dbReference type="EMBL" id="QANS01000004">
    <property type="protein sequence ID" value="PTU30985.1"/>
    <property type="molecule type" value="Genomic_DNA"/>
</dbReference>
<dbReference type="Pfam" id="PF03170">
    <property type="entry name" value="BcsB"/>
    <property type="match status" value="1"/>
</dbReference>
<evidence type="ECO:0000313" key="16">
    <source>
        <dbReference type="EMBL" id="PTU30985.1"/>
    </source>
</evidence>
<proteinExistence type="inferred from homology"/>
<dbReference type="PANTHER" id="PTHR39083">
    <property type="entry name" value="CYCLIC DI-GMP-BINDING PROTEIN"/>
    <property type="match status" value="1"/>
</dbReference>
<dbReference type="GO" id="GO:0006011">
    <property type="term" value="P:UDP-alpha-D-glucose metabolic process"/>
    <property type="evidence" value="ECO:0007669"/>
    <property type="project" value="InterPro"/>
</dbReference>